<keyword evidence="1" id="KW-0813">Transport</keyword>
<evidence type="ECO:0000259" key="5">
    <source>
        <dbReference type="PROSITE" id="PS50893"/>
    </source>
</evidence>
<dbReference type="PANTHER" id="PTHR43790:SF9">
    <property type="entry name" value="GALACTOFURANOSE TRANSPORTER ATP-BINDING PROTEIN YTFR"/>
    <property type="match status" value="1"/>
</dbReference>
<keyword evidence="7" id="KW-1185">Reference proteome</keyword>
<dbReference type="EMBL" id="JBHSED010000003">
    <property type="protein sequence ID" value="MFC4302538.1"/>
    <property type="molecule type" value="Genomic_DNA"/>
</dbReference>
<proteinExistence type="predicted"/>
<dbReference type="InterPro" id="IPR003593">
    <property type="entry name" value="AAA+_ATPase"/>
</dbReference>
<dbReference type="GO" id="GO:0005524">
    <property type="term" value="F:ATP binding"/>
    <property type="evidence" value="ECO:0007669"/>
    <property type="project" value="UniProtKB-KW"/>
</dbReference>
<dbReference type="PROSITE" id="PS00211">
    <property type="entry name" value="ABC_TRANSPORTER_1"/>
    <property type="match status" value="1"/>
</dbReference>
<protein>
    <submittedName>
        <fullName evidence="6">Sugar ABC transporter ATP-binding protein</fullName>
    </submittedName>
</protein>
<reference evidence="7" key="1">
    <citation type="journal article" date="2019" name="Int. J. Syst. Evol. Microbiol.">
        <title>The Global Catalogue of Microorganisms (GCM) 10K type strain sequencing project: providing services to taxonomists for standard genome sequencing and annotation.</title>
        <authorList>
            <consortium name="The Broad Institute Genomics Platform"/>
            <consortium name="The Broad Institute Genome Sequencing Center for Infectious Disease"/>
            <person name="Wu L."/>
            <person name="Ma J."/>
        </authorList>
    </citation>
    <scope>NUCLEOTIDE SEQUENCE [LARGE SCALE GENOMIC DNA]</scope>
    <source>
        <strain evidence="7">CGMCC 4.1641</strain>
    </source>
</reference>
<organism evidence="6 7">
    <name type="scientific">Cohnella boryungensis</name>
    <dbReference type="NCBI Taxonomy" id="768479"/>
    <lineage>
        <taxon>Bacteria</taxon>
        <taxon>Bacillati</taxon>
        <taxon>Bacillota</taxon>
        <taxon>Bacilli</taxon>
        <taxon>Bacillales</taxon>
        <taxon>Paenibacillaceae</taxon>
        <taxon>Cohnella</taxon>
    </lineage>
</organism>
<evidence type="ECO:0000256" key="3">
    <source>
        <dbReference type="ARBA" id="ARBA00022741"/>
    </source>
</evidence>
<accession>A0ABV8S6Q7</accession>
<dbReference type="InterPro" id="IPR017871">
    <property type="entry name" value="ABC_transporter-like_CS"/>
</dbReference>
<dbReference type="Gene3D" id="3.40.50.300">
    <property type="entry name" value="P-loop containing nucleotide triphosphate hydrolases"/>
    <property type="match status" value="2"/>
</dbReference>
<dbReference type="SMART" id="SM00382">
    <property type="entry name" value="AAA"/>
    <property type="match status" value="1"/>
</dbReference>
<dbReference type="RefSeq" id="WP_204600580.1">
    <property type="nucleotide sequence ID" value="NZ_JBHSED010000003.1"/>
</dbReference>
<dbReference type="InterPro" id="IPR027417">
    <property type="entry name" value="P-loop_NTPase"/>
</dbReference>
<keyword evidence="2" id="KW-0677">Repeat</keyword>
<gene>
    <name evidence="6" type="ORF">ACFO1S_03675</name>
</gene>
<feature type="domain" description="ABC transporter" evidence="5">
    <location>
        <begin position="257"/>
        <end position="500"/>
    </location>
</feature>
<keyword evidence="3" id="KW-0547">Nucleotide-binding</keyword>
<sequence length="519" mass="56932">MQLLEAKSLRKSYGGVAALRDGNLICKQGKVCGLLGANGSGKSTFSKMISGVVKPDGGEIWFNGTKLDVANPQEARKQGIIMVHQHLSLIPELTIWENMTLGIEPQGRLGFVNDKASKETAQAFLAKFAPELAIDLKVRELSLAQKQFVEIAKAIAQQPKLLILDEPTAPLEQSEVEKLFAVMRELKARQTSIIFISHRLWEIKSICDYVVVFRNGETVGAIDFDTEAKDESLIVSMISGKEHRHALGERTGGRLDPGADTLLEVRDFKLRKAREGLSFKVKKGEVVGFGGLQGQGQEQLLLALSGLEQPAGGQVSLGGRRLKLRHPKQAVREGIVLVPGDRHKEGLFLQHDVLMNLIYPQFATRKTGFLLNWKKLKREAEEVIRQVNIVPNDPGKVVQYLSGGNQQKVVVGKWLPLAPKVLLLSDPAKGVDVGAKRELYDTVRRLAEQGTSVLLYASDHEELMDICDRVFILFEDQIVDEIFPAEYGEQRFVSASLRSAKAAGPAAAAGRPSAAAAGR</sequence>
<dbReference type="PROSITE" id="PS50893">
    <property type="entry name" value="ABC_TRANSPORTER_2"/>
    <property type="match status" value="2"/>
</dbReference>
<evidence type="ECO:0000313" key="7">
    <source>
        <dbReference type="Proteomes" id="UP001595755"/>
    </source>
</evidence>
<dbReference type="CDD" id="cd03215">
    <property type="entry name" value="ABC_Carb_Monos_II"/>
    <property type="match status" value="1"/>
</dbReference>
<evidence type="ECO:0000256" key="4">
    <source>
        <dbReference type="ARBA" id="ARBA00022840"/>
    </source>
</evidence>
<dbReference type="Proteomes" id="UP001595755">
    <property type="component" value="Unassembled WGS sequence"/>
</dbReference>
<evidence type="ECO:0000256" key="2">
    <source>
        <dbReference type="ARBA" id="ARBA00022737"/>
    </source>
</evidence>
<keyword evidence="4 6" id="KW-0067">ATP-binding</keyword>
<feature type="domain" description="ABC transporter" evidence="5">
    <location>
        <begin position="4"/>
        <end position="240"/>
    </location>
</feature>
<dbReference type="InterPro" id="IPR003439">
    <property type="entry name" value="ABC_transporter-like_ATP-bd"/>
</dbReference>
<dbReference type="Pfam" id="PF00005">
    <property type="entry name" value="ABC_tran"/>
    <property type="match status" value="2"/>
</dbReference>
<dbReference type="InterPro" id="IPR050107">
    <property type="entry name" value="ABC_carbohydrate_import_ATPase"/>
</dbReference>
<dbReference type="PANTHER" id="PTHR43790">
    <property type="entry name" value="CARBOHYDRATE TRANSPORT ATP-BINDING PROTEIN MG119-RELATED"/>
    <property type="match status" value="1"/>
</dbReference>
<name>A0ABV8S6Q7_9BACL</name>
<dbReference type="SUPFAM" id="SSF52540">
    <property type="entry name" value="P-loop containing nucleoside triphosphate hydrolases"/>
    <property type="match status" value="2"/>
</dbReference>
<evidence type="ECO:0000313" key="6">
    <source>
        <dbReference type="EMBL" id="MFC4302538.1"/>
    </source>
</evidence>
<comment type="caution">
    <text evidence="6">The sequence shown here is derived from an EMBL/GenBank/DDBJ whole genome shotgun (WGS) entry which is preliminary data.</text>
</comment>
<evidence type="ECO:0000256" key="1">
    <source>
        <dbReference type="ARBA" id="ARBA00022448"/>
    </source>
</evidence>
<dbReference type="CDD" id="cd03216">
    <property type="entry name" value="ABC_Carb_Monos_I"/>
    <property type="match status" value="1"/>
</dbReference>